<dbReference type="Proteomes" id="UP001601442">
    <property type="component" value="Unassembled WGS sequence"/>
</dbReference>
<evidence type="ECO:0000313" key="2">
    <source>
        <dbReference type="EMBL" id="MFF0499398.1"/>
    </source>
</evidence>
<gene>
    <name evidence="2" type="ORF">ACFYU5_23560</name>
</gene>
<dbReference type="EMBL" id="JBIAMT010000004">
    <property type="protein sequence ID" value="MFF0499398.1"/>
    <property type="molecule type" value="Genomic_DNA"/>
</dbReference>
<organism evidence="2 3">
    <name type="scientific">Nocardia aobensis</name>
    <dbReference type="NCBI Taxonomy" id="257277"/>
    <lineage>
        <taxon>Bacteria</taxon>
        <taxon>Bacillati</taxon>
        <taxon>Actinomycetota</taxon>
        <taxon>Actinomycetes</taxon>
        <taxon>Mycobacteriales</taxon>
        <taxon>Nocardiaceae</taxon>
        <taxon>Nocardia</taxon>
    </lineage>
</organism>
<dbReference type="Pfam" id="PF18451">
    <property type="entry name" value="CdiA_C"/>
    <property type="match status" value="1"/>
</dbReference>
<dbReference type="RefSeq" id="WP_387397790.1">
    <property type="nucleotide sequence ID" value="NZ_JBIAMT010000004.1"/>
</dbReference>
<dbReference type="Gene3D" id="3.40.1350.120">
    <property type="match status" value="1"/>
</dbReference>
<comment type="caution">
    <text evidence="2">The sequence shown here is derived from an EMBL/GenBank/DDBJ whole genome shotgun (WGS) entry which is preliminary data.</text>
</comment>
<keyword evidence="3" id="KW-1185">Reference proteome</keyword>
<name>A0ABW6P8D1_9NOCA</name>
<protein>
    <recommendedName>
        <fullName evidence="1">tRNA nuclease CdiA C-terminal domain-containing protein</fullName>
    </recommendedName>
</protein>
<feature type="domain" description="tRNA nuclease CdiA C-terminal" evidence="1">
    <location>
        <begin position="265"/>
        <end position="341"/>
    </location>
</feature>
<sequence length="348" mass="36852">MKEFFDDLVHRIGKVFGMLPNGDSGKIHKAAETWRIFADTPIILEAADRITAISDLFIAMDADNHRNEIQGHLNDLRTSAQTVSLAANRMAPPVDDYYEALIAVSTACTDRINLSESGVGVTATARHGVSGLLFDVGLPASAAARGNKVSVDGTMDAIQSAYQASALPTILGMRALDVDAKGAVAAFNDVPATGLDSAIDRLSVIIAMKATLDENSGPGSTSSAPGSIDESAKKFNDREKRIAVLQASEGHHVRAVPESNVPGMRTADAEVDGVPTEYKSLDPGATNGTVKNQLNSAQGQADHAVLDARGSGLSEEEARRGMNRYLGANDGKMTDIRIIGDGWEIRWP</sequence>
<accession>A0ABW6P8D1</accession>
<dbReference type="InterPro" id="IPR040559">
    <property type="entry name" value="CdiA_C"/>
</dbReference>
<evidence type="ECO:0000259" key="1">
    <source>
        <dbReference type="Pfam" id="PF18451"/>
    </source>
</evidence>
<evidence type="ECO:0000313" key="3">
    <source>
        <dbReference type="Proteomes" id="UP001601442"/>
    </source>
</evidence>
<reference evidence="2 3" key="1">
    <citation type="submission" date="2024-10" db="EMBL/GenBank/DDBJ databases">
        <title>The Natural Products Discovery Center: Release of the First 8490 Sequenced Strains for Exploring Actinobacteria Biosynthetic Diversity.</title>
        <authorList>
            <person name="Kalkreuter E."/>
            <person name="Kautsar S.A."/>
            <person name="Yang D."/>
            <person name="Bader C.D."/>
            <person name="Teijaro C.N."/>
            <person name="Fluegel L."/>
            <person name="Davis C.M."/>
            <person name="Simpson J.R."/>
            <person name="Lauterbach L."/>
            <person name="Steele A.D."/>
            <person name="Gui C."/>
            <person name="Meng S."/>
            <person name="Li G."/>
            <person name="Viehrig K."/>
            <person name="Ye F."/>
            <person name="Su P."/>
            <person name="Kiefer A.F."/>
            <person name="Nichols A."/>
            <person name="Cepeda A.J."/>
            <person name="Yan W."/>
            <person name="Fan B."/>
            <person name="Jiang Y."/>
            <person name="Adhikari A."/>
            <person name="Zheng C.-J."/>
            <person name="Schuster L."/>
            <person name="Cowan T.M."/>
            <person name="Smanski M.J."/>
            <person name="Chevrette M.G."/>
            <person name="De Carvalho L.P.S."/>
            <person name="Shen B."/>
        </authorList>
    </citation>
    <scope>NUCLEOTIDE SEQUENCE [LARGE SCALE GENOMIC DNA]</scope>
    <source>
        <strain evidence="2 3">NPDC004119</strain>
    </source>
</reference>
<proteinExistence type="predicted"/>